<feature type="compositionally biased region" description="Low complexity" evidence="1">
    <location>
        <begin position="11"/>
        <end position="24"/>
    </location>
</feature>
<accession>A0ABY4GE00</accession>
<dbReference type="Pfam" id="PF22352">
    <property type="entry name" value="K319L-like_PKD"/>
    <property type="match status" value="1"/>
</dbReference>
<protein>
    <recommendedName>
        <fullName evidence="4">T9SS type A sorting domain-containing protein</fullName>
    </recommendedName>
</protein>
<dbReference type="PANTHER" id="PTHR46182">
    <property type="entry name" value="FI19480P1"/>
    <property type="match status" value="1"/>
</dbReference>
<organism evidence="2 3">
    <name type="scientific">Hymenobacter volaticus</name>
    <dbReference type="NCBI Taxonomy" id="2932254"/>
    <lineage>
        <taxon>Bacteria</taxon>
        <taxon>Pseudomonadati</taxon>
        <taxon>Bacteroidota</taxon>
        <taxon>Cytophagia</taxon>
        <taxon>Cytophagales</taxon>
        <taxon>Hymenobacteraceae</taxon>
        <taxon>Hymenobacter</taxon>
    </lineage>
</organism>
<feature type="region of interest" description="Disordered" evidence="1">
    <location>
        <begin position="1"/>
        <end position="24"/>
    </location>
</feature>
<dbReference type="RefSeq" id="WP_245126031.1">
    <property type="nucleotide sequence ID" value="NZ_CP095062.1"/>
</dbReference>
<evidence type="ECO:0000256" key="1">
    <source>
        <dbReference type="SAM" id="MobiDB-lite"/>
    </source>
</evidence>
<dbReference type="Gene3D" id="2.60.40.10">
    <property type="entry name" value="Immunoglobulins"/>
    <property type="match status" value="2"/>
</dbReference>
<sequence>MANAGPDKTITLPTNSTSLTGSGTDTDGSVASYTWAQVSGPNNATFSSKTVATPTISGLVAGPYVFSLVVTDNAGATSAADQVAVTVNSAAGTGQQVVSFSLINADSDQPLLTLAAGQVLNLAALPTRNLNIRANTNPTTVGSVQFALSGAATQNRTETAAPYALFADASGDYYAWTPPVGSYTLQATPYTGAGATGTAGTPLTLSFSVVDQAARTSASQPATVQATQVANVSAQVQVYPNPSEDGRYQVLLPAAFQGEVNYALVSAQGLIVRRGTAAVNGGALKLDFSQQMLAEGIYQLQLTGNKAQAHIKLQRR</sequence>
<dbReference type="Proteomes" id="UP000830401">
    <property type="component" value="Plasmid unnamed1"/>
</dbReference>
<dbReference type="InterPro" id="IPR035986">
    <property type="entry name" value="PKD_dom_sf"/>
</dbReference>
<proteinExistence type="predicted"/>
<gene>
    <name evidence="2" type="ORF">MUN86_24345</name>
</gene>
<keyword evidence="3" id="KW-1185">Reference proteome</keyword>
<dbReference type="InterPro" id="IPR013783">
    <property type="entry name" value="Ig-like_fold"/>
</dbReference>
<evidence type="ECO:0000313" key="3">
    <source>
        <dbReference type="Proteomes" id="UP000830401"/>
    </source>
</evidence>
<dbReference type="EMBL" id="CP095062">
    <property type="protein sequence ID" value="UOQ68634.1"/>
    <property type="molecule type" value="Genomic_DNA"/>
</dbReference>
<keyword evidence="2" id="KW-0614">Plasmid</keyword>
<geneLocation type="plasmid" evidence="2 3">
    <name>unnamed1</name>
</geneLocation>
<dbReference type="PANTHER" id="PTHR46182:SF2">
    <property type="entry name" value="FI19480P1"/>
    <property type="match status" value="1"/>
</dbReference>
<evidence type="ECO:0000313" key="2">
    <source>
        <dbReference type="EMBL" id="UOQ68634.1"/>
    </source>
</evidence>
<reference evidence="2" key="1">
    <citation type="submission" date="2022-04" db="EMBL/GenBank/DDBJ databases">
        <title>Hymenobacter sp. isolated from the air.</title>
        <authorList>
            <person name="Won M."/>
            <person name="Lee C.-M."/>
            <person name="Woen H.-Y."/>
            <person name="Kwon S.-W."/>
        </authorList>
    </citation>
    <scope>NUCLEOTIDE SEQUENCE</scope>
    <source>
        <strain evidence="2">5420S-77</strain>
        <plasmid evidence="2">unnamed1</plasmid>
    </source>
</reference>
<dbReference type="SUPFAM" id="SSF49299">
    <property type="entry name" value="PKD domain"/>
    <property type="match status" value="1"/>
</dbReference>
<name>A0ABY4GE00_9BACT</name>
<dbReference type="InterPro" id="IPR029865">
    <property type="entry name" value="KIAA0319-like"/>
</dbReference>
<evidence type="ECO:0008006" key="4">
    <source>
        <dbReference type="Google" id="ProtNLM"/>
    </source>
</evidence>